<dbReference type="Pfam" id="PF20178">
    <property type="entry name" value="ToxA_N"/>
    <property type="match status" value="1"/>
</dbReference>
<sequence length="1547" mass="171436">MAVDVTKIRQSTILGALNALHIPDAAATPGDQARQFFRHFLADANTAALHASDFYKGLDWSDANALPGLFRFKPFQTLLGTAVNIPAEKMTFSLSLELLYKVSAAIWHQALPTLTYPTIILDSTARQRFKDSLKNSQHLKSEAYPLEPAAHELIANIIDAYHVRRFQKLELNALNLNQHDPLDILKNQPRFSSRVQQEITRFISAPLKAESHSIFYSAIVHGYVEDGTLISTSSIAALVKDYLLTGVRPHEHAGKPWASMQVSVYEDAHVRAGDGTDRVNPEDLLKSSPINYSDFTLHPFTPVSLTAFDDFLQRLDELSSLYRQDIERYWASVSADAGAKKVWVDHLKHYIETEARLRLADGTLTLKSHILITRILSHPTAQTPQTQTAASGVDTYTCALVDRSNGRAFAINGSFLLEQQDAAGEQCPLVVFNLDAGATEFASWAAFEQHLLAQMEDDDRRPRLLERLSKKNAAAVLAIYTRQPDRLGLEKTPVTSAIIGHMVDGLLAQQRDDFLLNFDYAKRTSLHQGLKLFCNDLDPCLASTLRKKHSSLSALRHTRALEQLPGKALSDALALSATPLKHEFSTIDLSTSPFVFSDVDVLYLNDGACRDLMVKKLGSEDVTHTVKSVLDNIQTHFPADMPVTVSLSALILKRISDYRDNLRGRVWQSPGSYRHNFHYFQTLKGQLPNGSTRSQTDSAALTLLGLHKRSQEQIHPYYSSRELTKAQGQSAALVSVSRDEINVTHPAIDLAALATYLSADLLANVTCATAAQSPYHELLLDLPGLHRLGKVLMAHTSASAQTLPATAARALAVCVITDYLYPPSEQQSGYICGMNLNSVESGETSFNALRDALNEHLEKRFAGSTDNARTLAFTLLSARYAPELLVVNVPDALLYGQTLDSVHLRHAVACMEATQPYSSVGLSYLQIASAYANVDYRGLSESKNIAIALLKQLPTLHYAMCQGVIRETDIASVSHDNSLKAIAYVTEQEALEAQTFTHLVQKPPRRKDMASAEFKKNYPGVDAERIVPFTEVELKKYFHVHPMLAADRHIGRRMRMTLLEKYMSCVSGVGFTEQELGLKPYPQGACQLQARFDGQFATYKHNFLSGMVSRLASALHGTPSRDRNRILKAYKFIKVSFKNSEDAWEESHFGLIALYKESESVQYAYEIFCPSGTIRSLPLTAKSPTRIHVTSSPPTADALWHESPYLYVPPLNEGAYLRGSPDQKESAPYLMVSFYTLARQTRDMTREQKIQLLSQKMVDAVFSPIMALVYPDLKSPTAYEAHKERMFARAQLMASFALPGYTLYQDIKSGKVTLGTIITSALEILSVLLPFVGLGIKALSISIHLGRVIILSKSLNLTKTALTAAKAIQPLHSALPTVLLRSLTTTHPASALSLLFQIGHKGLLGLKYLLKFARAELASGASLSKGIPTRFLPPLDYRPVQSLDVKAMPGPASGNSHYFFRPDAAATAGQLNIQQQMRLQSSHIDVSDVSAVNHVFIKNGTLCISLQGNMFTVRRTREKDKFQLYKNTENGPYVKFNHAKSKWEITC</sequence>
<accession>A0A1T2XZH4</accession>
<feature type="domain" description="Dermonecrotic toxin N-terminal" evidence="1">
    <location>
        <begin position="301"/>
        <end position="469"/>
    </location>
</feature>
<name>A0A1T2XZH4_PSEFL</name>
<gene>
    <name evidence="2" type="ORF">BFW87_27770</name>
</gene>
<evidence type="ECO:0000313" key="2">
    <source>
        <dbReference type="EMBL" id="OPA85232.1"/>
    </source>
</evidence>
<organism evidence="2 3">
    <name type="scientific">Pseudomonas fluorescens</name>
    <dbReference type="NCBI Taxonomy" id="294"/>
    <lineage>
        <taxon>Bacteria</taxon>
        <taxon>Pseudomonadati</taxon>
        <taxon>Pseudomonadota</taxon>
        <taxon>Gammaproteobacteria</taxon>
        <taxon>Pseudomonadales</taxon>
        <taxon>Pseudomonadaceae</taxon>
        <taxon>Pseudomonas</taxon>
    </lineage>
</organism>
<dbReference type="RefSeq" id="WP_078742920.1">
    <property type="nucleotide sequence ID" value="NZ_MSDF01000054.1"/>
</dbReference>
<dbReference type="OrthoDB" id="7022734at2"/>
<reference evidence="2 3" key="1">
    <citation type="submission" date="2016-12" db="EMBL/GenBank/DDBJ databases">
        <title>Draft genome sequences of seven strains of Pseudomonas fluorescens that produce 4-formylaminooxyvinylglycine.</title>
        <authorList>
            <person name="Okrent R.A."/>
            <person name="Manning V.A."/>
            <person name="Trippe K.M."/>
        </authorList>
    </citation>
    <scope>NUCLEOTIDE SEQUENCE [LARGE SCALE GENOMIC DNA]</scope>
    <source>
        <strain evidence="2 3">P5A</strain>
    </source>
</reference>
<dbReference type="EMBL" id="MSDF01000054">
    <property type="protein sequence ID" value="OPA85232.1"/>
    <property type="molecule type" value="Genomic_DNA"/>
</dbReference>
<dbReference type="InterPro" id="IPR046673">
    <property type="entry name" value="ToxA_N"/>
</dbReference>
<evidence type="ECO:0000313" key="3">
    <source>
        <dbReference type="Proteomes" id="UP000190965"/>
    </source>
</evidence>
<comment type="caution">
    <text evidence="2">The sequence shown here is derived from an EMBL/GenBank/DDBJ whole genome shotgun (WGS) entry which is preliminary data.</text>
</comment>
<dbReference type="Proteomes" id="UP000190965">
    <property type="component" value="Unassembled WGS sequence"/>
</dbReference>
<evidence type="ECO:0000259" key="1">
    <source>
        <dbReference type="Pfam" id="PF20178"/>
    </source>
</evidence>
<protein>
    <recommendedName>
        <fullName evidence="1">Dermonecrotic toxin N-terminal domain-containing protein</fullName>
    </recommendedName>
</protein>
<proteinExistence type="predicted"/>